<dbReference type="CDD" id="cd22427">
    <property type="entry name" value="KH_I_FMR1_FXR_rpt3"/>
    <property type="match status" value="1"/>
</dbReference>
<gene>
    <name evidence="7" type="ORF">P5673_011469</name>
</gene>
<feature type="domain" description="K Homology" evidence="6">
    <location>
        <begin position="259"/>
        <end position="334"/>
    </location>
</feature>
<dbReference type="AlphaFoldDB" id="A0AAD9V844"/>
<dbReference type="Pfam" id="PF18336">
    <property type="entry name" value="Tudor_FRX1"/>
    <property type="match status" value="1"/>
</dbReference>
<evidence type="ECO:0000313" key="7">
    <source>
        <dbReference type="EMBL" id="KAK2564783.1"/>
    </source>
</evidence>
<dbReference type="PROSITE" id="PS50084">
    <property type="entry name" value="KH_TYPE_1"/>
    <property type="match status" value="2"/>
</dbReference>
<keyword evidence="7" id="KW-0687">Ribonucleoprotein</keyword>
<dbReference type="InterPro" id="IPR004087">
    <property type="entry name" value="KH_dom"/>
</dbReference>
<dbReference type="GO" id="GO:0003730">
    <property type="term" value="F:mRNA 3'-UTR binding"/>
    <property type="evidence" value="ECO:0007669"/>
    <property type="project" value="TreeGrafter"/>
</dbReference>
<dbReference type="PANTHER" id="PTHR10603:SF7">
    <property type="entry name" value="FRAGILE X MESSENGER RIBONUCLEOPROTEIN 1 HOMOLOG"/>
    <property type="match status" value="1"/>
</dbReference>
<accession>A0AAD9V844</accession>
<dbReference type="GO" id="GO:0045182">
    <property type="term" value="F:translation regulator activity"/>
    <property type="evidence" value="ECO:0007669"/>
    <property type="project" value="TreeGrafter"/>
</dbReference>
<evidence type="ECO:0000259" key="6">
    <source>
        <dbReference type="SMART" id="SM00322"/>
    </source>
</evidence>
<comment type="caution">
    <text evidence="7">The sequence shown here is derived from an EMBL/GenBank/DDBJ whole genome shotgun (WGS) entry which is preliminary data.</text>
</comment>
<feature type="region of interest" description="Disordered" evidence="5">
    <location>
        <begin position="409"/>
        <end position="549"/>
    </location>
</feature>
<feature type="compositionally biased region" description="Polar residues" evidence="5">
    <location>
        <begin position="528"/>
        <end position="540"/>
    </location>
</feature>
<feature type="compositionally biased region" description="Polar residues" evidence="5">
    <location>
        <begin position="493"/>
        <end position="511"/>
    </location>
</feature>
<organism evidence="7 8">
    <name type="scientific">Acropora cervicornis</name>
    <name type="common">Staghorn coral</name>
    <dbReference type="NCBI Taxonomy" id="6130"/>
    <lineage>
        <taxon>Eukaryota</taxon>
        <taxon>Metazoa</taxon>
        <taxon>Cnidaria</taxon>
        <taxon>Anthozoa</taxon>
        <taxon>Hexacorallia</taxon>
        <taxon>Scleractinia</taxon>
        <taxon>Astrocoeniina</taxon>
        <taxon>Acroporidae</taxon>
        <taxon>Acropora</taxon>
    </lineage>
</organism>
<dbReference type="GO" id="GO:0045202">
    <property type="term" value="C:synapse"/>
    <property type="evidence" value="ECO:0007669"/>
    <property type="project" value="UniProtKB-SubCell"/>
</dbReference>
<reference evidence="7" key="2">
    <citation type="journal article" date="2023" name="Science">
        <title>Genomic signatures of disease resistance in endangered staghorn corals.</title>
        <authorList>
            <person name="Vollmer S.V."/>
            <person name="Selwyn J.D."/>
            <person name="Despard B.A."/>
            <person name="Roesel C.L."/>
        </authorList>
    </citation>
    <scope>NUCLEOTIDE SEQUENCE</scope>
    <source>
        <strain evidence="7">K2</strain>
    </source>
</reference>
<dbReference type="FunFam" id="3.30.1370.10:FF:000054">
    <property type="entry name" value="Fragile X mental retardation protein 1"/>
    <property type="match status" value="1"/>
</dbReference>
<dbReference type="GO" id="GO:0051028">
    <property type="term" value="P:mRNA transport"/>
    <property type="evidence" value="ECO:0007669"/>
    <property type="project" value="TreeGrafter"/>
</dbReference>
<dbReference type="Proteomes" id="UP001249851">
    <property type="component" value="Unassembled WGS sequence"/>
</dbReference>
<dbReference type="Pfam" id="PF00013">
    <property type="entry name" value="KH_1"/>
    <property type="match status" value="2"/>
</dbReference>
<dbReference type="SUPFAM" id="SSF54791">
    <property type="entry name" value="Eukaryotic type KH-domain (KH-domain type I)"/>
    <property type="match status" value="2"/>
</dbReference>
<dbReference type="GO" id="GO:0043488">
    <property type="term" value="P:regulation of mRNA stability"/>
    <property type="evidence" value="ECO:0007669"/>
    <property type="project" value="TreeGrafter"/>
</dbReference>
<dbReference type="PANTHER" id="PTHR10603">
    <property type="entry name" value="FRAGILE X MENTAL RETARDATION SYNDROME-RELATED PROTEIN"/>
    <property type="match status" value="1"/>
</dbReference>
<feature type="compositionally biased region" description="Low complexity" evidence="5">
    <location>
        <begin position="423"/>
        <end position="432"/>
    </location>
</feature>
<dbReference type="GO" id="GO:0045727">
    <property type="term" value="P:positive regulation of translation"/>
    <property type="evidence" value="ECO:0007669"/>
    <property type="project" value="TreeGrafter"/>
</dbReference>
<dbReference type="InterPro" id="IPR040472">
    <property type="entry name" value="FMRP_KH0"/>
</dbReference>
<sequence length="549" mass="61805">MEDLAVEVCGKNGAFYKGYVRNIHQDQVTVGLQHDLSNSRRVSYEEVRLPPTGNMKCDLYVDDEVEFYVIQYSGWDATFNEIVPRERIRPLNRNGPISRDMYHKNMIDVPQDLRQLCKDELVHREFKKQTEASCVYYNDDLAVLVVLSRNERPVKCAAMLSEIHFRSLRTKMLLQSWTDETARQLQTAKQQLGVVDMLTLPDHLMGLAIGAQGANIQQARKLPGVVSIEVDEENCTFHICGESEGSVKEARRLLEFAEETVYVSKPLVGKVIGKNGRIIQDIVDRSGVTRVKIEPPEERLSVDEKTAKREVSFLFVGTKECISYARMMLDYHLSHLKDVEQMKKEKEVLDQQLRSMGINPPLGPSYLPTPAEMRPGPSLSFIGQDKDNMLSVRDRSLTTESYAGDLSEGMFVSTKDEPKAKSSIRIRSNSESEGTECKQNTGNSRRATTPTSELKGIVEEECEQGATTSSSSQPKDGKTKKPLPHSRQRSGNRSHSNSCKQFQHSRGSLSANWRHRSWSHTEGMVTGQEGSNGVTVAQNDETTEARGQE</sequence>
<evidence type="ECO:0000313" key="8">
    <source>
        <dbReference type="Proteomes" id="UP001249851"/>
    </source>
</evidence>
<dbReference type="InterPro" id="IPR004088">
    <property type="entry name" value="KH_dom_type_1"/>
</dbReference>
<dbReference type="GO" id="GO:0010494">
    <property type="term" value="C:cytoplasmic stress granule"/>
    <property type="evidence" value="ECO:0007669"/>
    <property type="project" value="UniProtKB-SubCell"/>
</dbReference>
<dbReference type="CDD" id="cd20402">
    <property type="entry name" value="Tudor_Agenet_FMRP-like_rpt1"/>
    <property type="match status" value="1"/>
</dbReference>
<proteinExistence type="predicted"/>
<dbReference type="CDD" id="cd22426">
    <property type="entry name" value="KH_I_FMR1_FXR_rpt2"/>
    <property type="match status" value="1"/>
</dbReference>
<feature type="compositionally biased region" description="Polar residues" evidence="5">
    <location>
        <begin position="465"/>
        <end position="474"/>
    </location>
</feature>
<dbReference type="GO" id="GO:0048513">
    <property type="term" value="P:animal organ development"/>
    <property type="evidence" value="ECO:0007669"/>
    <property type="project" value="TreeGrafter"/>
</dbReference>
<protein>
    <submittedName>
        <fullName evidence="7">Fragile X messenger ribonucleoprotein 1-like protein</fullName>
    </submittedName>
</protein>
<dbReference type="Gene3D" id="2.30.30.140">
    <property type="match status" value="1"/>
</dbReference>
<dbReference type="GO" id="GO:0005634">
    <property type="term" value="C:nucleus"/>
    <property type="evidence" value="ECO:0007669"/>
    <property type="project" value="TreeGrafter"/>
</dbReference>
<evidence type="ECO:0000256" key="1">
    <source>
        <dbReference type="ARBA" id="ARBA00004210"/>
    </source>
</evidence>
<dbReference type="InterPro" id="IPR040148">
    <property type="entry name" value="FMR1"/>
</dbReference>
<dbReference type="CDD" id="cd22425">
    <property type="entry name" value="KH_I_FMR1_FXR_rpt1"/>
    <property type="match status" value="1"/>
</dbReference>
<evidence type="ECO:0000256" key="2">
    <source>
        <dbReference type="ARBA" id="ARBA00023018"/>
    </source>
</evidence>
<dbReference type="SMART" id="SM00322">
    <property type="entry name" value="KH"/>
    <property type="match status" value="2"/>
</dbReference>
<feature type="compositionally biased region" description="Basic residues" evidence="5">
    <location>
        <begin position="478"/>
        <end position="492"/>
    </location>
</feature>
<keyword evidence="2" id="KW-0770">Synapse</keyword>
<dbReference type="EMBL" id="JARQWQ010000021">
    <property type="protein sequence ID" value="KAK2564783.1"/>
    <property type="molecule type" value="Genomic_DNA"/>
</dbReference>
<dbReference type="Gene3D" id="3.30.1370.10">
    <property type="entry name" value="K Homology domain, type 1"/>
    <property type="match status" value="2"/>
</dbReference>
<keyword evidence="8" id="KW-1185">Reference proteome</keyword>
<dbReference type="GO" id="GO:1990904">
    <property type="term" value="C:ribonucleoprotein complex"/>
    <property type="evidence" value="ECO:0007669"/>
    <property type="project" value="UniProtKB-KW"/>
</dbReference>
<dbReference type="Pfam" id="PF17904">
    <property type="entry name" value="KH_9"/>
    <property type="match status" value="1"/>
</dbReference>
<evidence type="ECO:0000256" key="3">
    <source>
        <dbReference type="ARBA" id="ARBA00034103"/>
    </source>
</evidence>
<dbReference type="InterPro" id="IPR041560">
    <property type="entry name" value="Tudor_FRM1"/>
</dbReference>
<feature type="compositionally biased region" description="Polar residues" evidence="5">
    <location>
        <begin position="437"/>
        <end position="452"/>
    </location>
</feature>
<keyword evidence="4" id="KW-0694">RNA-binding</keyword>
<reference evidence="7" key="1">
    <citation type="journal article" date="2023" name="G3 (Bethesda)">
        <title>Whole genome assembly and annotation of the endangered Caribbean coral Acropora cervicornis.</title>
        <authorList>
            <person name="Selwyn J.D."/>
            <person name="Vollmer S.V."/>
        </authorList>
    </citation>
    <scope>NUCLEOTIDE SEQUENCE</scope>
    <source>
        <strain evidence="7">K2</strain>
    </source>
</reference>
<dbReference type="InterPro" id="IPR036612">
    <property type="entry name" value="KH_dom_type_1_sf"/>
</dbReference>
<name>A0AAD9V844_ACRCE</name>
<feature type="domain" description="K Homology" evidence="6">
    <location>
        <begin position="192"/>
        <end position="258"/>
    </location>
</feature>
<comment type="subcellular location">
    <subcellularLocation>
        <location evidence="1">Cytoplasm</location>
        <location evidence="1">Stress granule</location>
    </subcellularLocation>
    <subcellularLocation>
        <location evidence="3">Synapse</location>
    </subcellularLocation>
</comment>
<evidence type="ECO:0000256" key="4">
    <source>
        <dbReference type="PROSITE-ProRule" id="PRU00117"/>
    </source>
</evidence>
<evidence type="ECO:0000256" key="5">
    <source>
        <dbReference type="SAM" id="MobiDB-lite"/>
    </source>
</evidence>